<dbReference type="Gene3D" id="1.10.10.10">
    <property type="entry name" value="Winged helix-like DNA-binding domain superfamily/Winged helix DNA-binding domain"/>
    <property type="match status" value="1"/>
</dbReference>
<comment type="caution">
    <text evidence="4">The sequence shown here is derived from an EMBL/GenBank/DDBJ whole genome shotgun (WGS) entry which is preliminary data.</text>
</comment>
<dbReference type="InterPro" id="IPR036390">
    <property type="entry name" value="WH_DNA-bd_sf"/>
</dbReference>
<feature type="region of interest" description="Disordered" evidence="1">
    <location>
        <begin position="281"/>
        <end position="300"/>
    </location>
</feature>
<name>A0A7W9S4U7_9HYPH</name>
<dbReference type="EMBL" id="JACHEU010000003">
    <property type="protein sequence ID" value="MBB6014060.1"/>
    <property type="molecule type" value="Genomic_DNA"/>
</dbReference>
<evidence type="ECO:0000256" key="1">
    <source>
        <dbReference type="SAM" id="MobiDB-lite"/>
    </source>
</evidence>
<dbReference type="Pfam" id="PF11800">
    <property type="entry name" value="RP-C_C"/>
    <property type="match status" value="1"/>
</dbReference>
<evidence type="ECO:0000259" key="2">
    <source>
        <dbReference type="Pfam" id="PF03428"/>
    </source>
</evidence>
<dbReference type="NCBIfam" id="NF040974">
    <property type="entry name" value="RepABC_RepC"/>
    <property type="match status" value="1"/>
</dbReference>
<evidence type="ECO:0000259" key="3">
    <source>
        <dbReference type="Pfam" id="PF11800"/>
    </source>
</evidence>
<sequence>MTERFATTPFGGARISAAQFRHREAVDRRRAELNEGGNDTGRTEKWQLIRALTEARAAFGLSDRTIVVLDALLSFHPERELDGSQPVIVFPSNAELSLRSRGMADATLRRHLAALVEAGLILRRDSPNGKRYCRRDGYGEVESAFGFDLSPLALAAPAIHEAAEAARAHERLCRRLRGEITIHQRDVAKIIEAGREEGAGGQLGSQWERFAMDLMPLCRRLGRNVSSHVLEERRDALVRLRAEVETAYLNALDNQNMSGTDAGFERQYQNSNIDHPFEYRSEKELKPKTEPDHEHLPDGEVWREEGAGGLSEAGWAPETKSQPVPLDYLLKTCPTLASYARDGIGDWGDVLATAQLVRSMLGISPDAWNKACAAMGKLTAAVVIAAILERSEAIRSPGGYLRALTERAESGRFSLLPMLTALERAGEKAAVGPD</sequence>
<evidence type="ECO:0000313" key="5">
    <source>
        <dbReference type="Proteomes" id="UP000533306"/>
    </source>
</evidence>
<dbReference type="InterPro" id="IPR047611">
    <property type="entry name" value="RepABC_RepC"/>
</dbReference>
<gene>
    <name evidence="4" type="ORF">HNR59_003454</name>
</gene>
<feature type="domain" description="Plasmid replication protein C N-terminal" evidence="2">
    <location>
        <begin position="28"/>
        <end position="194"/>
    </location>
</feature>
<dbReference type="AlphaFoldDB" id="A0A7W9S4U7"/>
<dbReference type="SUPFAM" id="SSF46785">
    <property type="entry name" value="Winged helix' DNA-binding domain"/>
    <property type="match status" value="1"/>
</dbReference>
<accession>A0A7W9S4U7</accession>
<organism evidence="4 5">
    <name type="scientific">Aquamicrobium lusatiense</name>
    <dbReference type="NCBI Taxonomy" id="89772"/>
    <lineage>
        <taxon>Bacteria</taxon>
        <taxon>Pseudomonadati</taxon>
        <taxon>Pseudomonadota</taxon>
        <taxon>Alphaproteobacteria</taxon>
        <taxon>Hyphomicrobiales</taxon>
        <taxon>Phyllobacteriaceae</taxon>
        <taxon>Aquamicrobium</taxon>
    </lineage>
</organism>
<dbReference type="InterPro" id="IPR005090">
    <property type="entry name" value="RepC_N"/>
</dbReference>
<dbReference type="Proteomes" id="UP000533306">
    <property type="component" value="Unassembled WGS sequence"/>
</dbReference>
<dbReference type="InterPro" id="IPR021760">
    <property type="entry name" value="RepC_C"/>
</dbReference>
<feature type="domain" description="Plasmid replication protein C C-terminal" evidence="3">
    <location>
        <begin position="325"/>
        <end position="424"/>
    </location>
</feature>
<keyword evidence="5" id="KW-1185">Reference proteome</keyword>
<dbReference type="RefSeq" id="WP_183832233.1">
    <property type="nucleotide sequence ID" value="NZ_JACHEU010000003.1"/>
</dbReference>
<reference evidence="4 5" key="1">
    <citation type="submission" date="2020-08" db="EMBL/GenBank/DDBJ databases">
        <title>Genomic Encyclopedia of Type Strains, Phase IV (KMG-IV): sequencing the most valuable type-strain genomes for metagenomic binning, comparative biology and taxonomic classification.</title>
        <authorList>
            <person name="Goeker M."/>
        </authorList>
    </citation>
    <scope>NUCLEOTIDE SEQUENCE [LARGE SCALE GENOMIC DNA]</scope>
    <source>
        <strain evidence="4 5">DSM 11099</strain>
    </source>
</reference>
<dbReference type="Pfam" id="PF03428">
    <property type="entry name" value="RP-C"/>
    <property type="match status" value="1"/>
</dbReference>
<proteinExistence type="predicted"/>
<protein>
    <submittedName>
        <fullName evidence="4">Replication initiation protein RepC</fullName>
    </submittedName>
</protein>
<dbReference type="InterPro" id="IPR036388">
    <property type="entry name" value="WH-like_DNA-bd_sf"/>
</dbReference>
<evidence type="ECO:0000313" key="4">
    <source>
        <dbReference type="EMBL" id="MBB6014060.1"/>
    </source>
</evidence>
<dbReference type="NCBIfam" id="NF010396">
    <property type="entry name" value="PRK13824.1"/>
    <property type="match status" value="1"/>
</dbReference>